<name>A0A8H5LF51_9HYPO</name>
<dbReference type="Proteomes" id="UP000544095">
    <property type="component" value="Unassembled WGS sequence"/>
</dbReference>
<comment type="caution">
    <text evidence="1">The sequence shown here is derived from an EMBL/GenBank/DDBJ whole genome shotgun (WGS) entry which is preliminary data.</text>
</comment>
<proteinExistence type="predicted"/>
<reference evidence="1 2" key="1">
    <citation type="submission" date="2020-05" db="EMBL/GenBank/DDBJ databases">
        <title>Identification and distribution of gene clusters putatively required for synthesis of sphingolipid metabolism inhibitors in phylogenetically diverse species of the filamentous fungus Fusarium.</title>
        <authorList>
            <person name="Kim H.-S."/>
            <person name="Busman M."/>
            <person name="Brown D.W."/>
            <person name="Divon H."/>
            <person name="Uhlig S."/>
            <person name="Proctor R.H."/>
        </authorList>
    </citation>
    <scope>NUCLEOTIDE SEQUENCE [LARGE SCALE GENOMIC DNA]</scope>
    <source>
        <strain evidence="1 2">NRRL 25211</strain>
    </source>
</reference>
<sequence>MSMPRDFTVNGVGLLGISIQHADLTIDPMQENSLEFTGLAFSIHAGLSLLEKPQGREALYRLGATVAREWRHSRRFVFGGDVNRMQEYVNEFLRALRADFPRVIVGNVGGPEVVAEARRMPGGGWDGNLSHFLPKKAGGIFFNQTRVAEMANASRLGGHKSSQERKMAARHRSYLFMFAVATLHELTHLFVAYLAQGSDKPRSYTPPNVSYLNYVGLIDPQTNRPMTGESGRWIEGYLFGGSIEFYRDVSDDNGQTGIPHVLDAQALARKIHPDCILELVTRLQDNQGFNRFPFTTTGSALTLATRRSRGLLSLGSTEAGSQQPGAFMRARRERPVPLYNVSINDLNRVPLEPGFILRPRLAAY</sequence>
<dbReference type="AlphaFoldDB" id="A0A8H5LF51"/>
<accession>A0A8H5LF51</accession>
<keyword evidence="2" id="KW-1185">Reference proteome</keyword>
<protein>
    <submittedName>
        <fullName evidence="1">Uncharacterized protein</fullName>
    </submittedName>
</protein>
<organism evidence="1 2">
    <name type="scientific">Fusarium pseudoanthophilum</name>
    <dbReference type="NCBI Taxonomy" id="48495"/>
    <lineage>
        <taxon>Eukaryota</taxon>
        <taxon>Fungi</taxon>
        <taxon>Dikarya</taxon>
        <taxon>Ascomycota</taxon>
        <taxon>Pezizomycotina</taxon>
        <taxon>Sordariomycetes</taxon>
        <taxon>Hypocreomycetidae</taxon>
        <taxon>Hypocreales</taxon>
        <taxon>Nectriaceae</taxon>
        <taxon>Fusarium</taxon>
        <taxon>Fusarium fujikuroi species complex</taxon>
    </lineage>
</organism>
<gene>
    <name evidence="1" type="ORF">FPANT_6353</name>
</gene>
<evidence type="ECO:0000313" key="1">
    <source>
        <dbReference type="EMBL" id="KAF5589310.1"/>
    </source>
</evidence>
<dbReference type="EMBL" id="JAAOAR010000305">
    <property type="protein sequence ID" value="KAF5589310.1"/>
    <property type="molecule type" value="Genomic_DNA"/>
</dbReference>
<evidence type="ECO:0000313" key="2">
    <source>
        <dbReference type="Proteomes" id="UP000544095"/>
    </source>
</evidence>